<evidence type="ECO:0000256" key="1">
    <source>
        <dbReference type="SAM" id="Phobius"/>
    </source>
</evidence>
<reference evidence="2 3" key="1">
    <citation type="submission" date="2024-10" db="EMBL/GenBank/DDBJ databases">
        <title>The Natural Products Discovery Center: Release of the First 8490 Sequenced Strains for Exploring Actinobacteria Biosynthetic Diversity.</title>
        <authorList>
            <person name="Kalkreuter E."/>
            <person name="Kautsar S.A."/>
            <person name="Yang D."/>
            <person name="Bader C.D."/>
            <person name="Teijaro C.N."/>
            <person name="Fluegel L."/>
            <person name="Davis C.M."/>
            <person name="Simpson J.R."/>
            <person name="Lauterbach L."/>
            <person name="Steele A.D."/>
            <person name="Gui C."/>
            <person name="Meng S."/>
            <person name="Li G."/>
            <person name="Viehrig K."/>
            <person name="Ye F."/>
            <person name="Su P."/>
            <person name="Kiefer A.F."/>
            <person name="Nichols A."/>
            <person name="Cepeda A.J."/>
            <person name="Yan W."/>
            <person name="Fan B."/>
            <person name="Jiang Y."/>
            <person name="Adhikari A."/>
            <person name="Zheng C.-J."/>
            <person name="Schuster L."/>
            <person name="Cowan T.M."/>
            <person name="Smanski M.J."/>
            <person name="Chevrette M.G."/>
            <person name="De Carvalho L.P.S."/>
            <person name="Shen B."/>
        </authorList>
    </citation>
    <scope>NUCLEOTIDE SEQUENCE [LARGE SCALE GENOMIC DNA]</scope>
    <source>
        <strain evidence="2 3">NPDC050545</strain>
    </source>
</reference>
<feature type="transmembrane region" description="Helical" evidence="1">
    <location>
        <begin position="128"/>
        <end position="149"/>
    </location>
</feature>
<sequence length="328" mass="34778">MTTVHSRGAVVTMLLRQWHRPLVVSAGLLAVVMVVSLVGLVLDQRTLLGESVWLKPLKFTFAFALYTLTLAWLLTLLTRARRFGWWMGTVIAACALLDVGVITLAAARGTFSHFNIGGDPLSSFTAQVLVYGVPPILVSNLIIAILVLVQRVGDRALTTALRYGLVLGVFGTSVPYWLAFVGGIRRRTVLDANGDEVTLGAGHGIGDPDGTGMPITNWSATGGDLRVPHFIGMHGIHALLLLTIVLGLLAARHAWLRDEHVRSRLVAIGGLGYCGLSALTAWQAARGQSFMRPDGLTLAIFAAIVLAASAAAGAVVTAARRTPVPAGR</sequence>
<dbReference type="RefSeq" id="WP_397078523.1">
    <property type="nucleotide sequence ID" value="NZ_JBITGY010000001.1"/>
</dbReference>
<dbReference type="EMBL" id="JBITGY010000001">
    <property type="protein sequence ID" value="MFI6496411.1"/>
    <property type="molecule type" value="Genomic_DNA"/>
</dbReference>
<feature type="transmembrane region" description="Helical" evidence="1">
    <location>
        <begin position="296"/>
        <end position="319"/>
    </location>
</feature>
<organism evidence="2 3">
    <name type="scientific">Nonomuraea typhae</name>
    <dbReference type="NCBI Taxonomy" id="2603600"/>
    <lineage>
        <taxon>Bacteria</taxon>
        <taxon>Bacillati</taxon>
        <taxon>Actinomycetota</taxon>
        <taxon>Actinomycetes</taxon>
        <taxon>Streptosporangiales</taxon>
        <taxon>Streptosporangiaceae</taxon>
        <taxon>Nonomuraea</taxon>
    </lineage>
</organism>
<gene>
    <name evidence="2" type="ORF">ACIBG2_03450</name>
</gene>
<protein>
    <submittedName>
        <fullName evidence="2">Uncharacterized protein</fullName>
    </submittedName>
</protein>
<evidence type="ECO:0000313" key="3">
    <source>
        <dbReference type="Proteomes" id="UP001612741"/>
    </source>
</evidence>
<feature type="transmembrane region" description="Helical" evidence="1">
    <location>
        <begin position="21"/>
        <end position="41"/>
    </location>
</feature>
<feature type="transmembrane region" description="Helical" evidence="1">
    <location>
        <begin position="161"/>
        <end position="180"/>
    </location>
</feature>
<feature type="transmembrane region" description="Helical" evidence="1">
    <location>
        <begin position="231"/>
        <end position="251"/>
    </location>
</feature>
<feature type="transmembrane region" description="Helical" evidence="1">
    <location>
        <begin position="61"/>
        <end position="78"/>
    </location>
</feature>
<keyword evidence="1" id="KW-0812">Transmembrane</keyword>
<keyword evidence="1" id="KW-0472">Membrane</keyword>
<comment type="caution">
    <text evidence="2">The sequence shown here is derived from an EMBL/GenBank/DDBJ whole genome shotgun (WGS) entry which is preliminary data.</text>
</comment>
<keyword evidence="3" id="KW-1185">Reference proteome</keyword>
<name>A0ABW7YKH8_9ACTN</name>
<feature type="transmembrane region" description="Helical" evidence="1">
    <location>
        <begin position="263"/>
        <end position="284"/>
    </location>
</feature>
<keyword evidence="1" id="KW-1133">Transmembrane helix</keyword>
<proteinExistence type="predicted"/>
<dbReference type="Proteomes" id="UP001612741">
    <property type="component" value="Unassembled WGS sequence"/>
</dbReference>
<evidence type="ECO:0000313" key="2">
    <source>
        <dbReference type="EMBL" id="MFI6496411.1"/>
    </source>
</evidence>
<accession>A0ABW7YKH8</accession>
<feature type="transmembrane region" description="Helical" evidence="1">
    <location>
        <begin position="85"/>
        <end position="108"/>
    </location>
</feature>